<feature type="zinc finger region" evidence="16">
    <location>
        <begin position="29"/>
        <end position="65"/>
    </location>
</feature>
<sequence length="148" mass="17634">MSMDANRPKNVFILCRDSGISFDDLRLHCIFCTKQLTTNELSAFVLRELNLLWRGGAPYAACARCLLLQGIARRLKHWEYSYYVERVEEETKQSIDTQQIRCYVCHKPLVKEEKDRHRNTKRRLHRIAGHWRGCCQYCWTRCTVRIPQ</sequence>
<comment type="similarity">
    <text evidence="1 17">Belongs to the papillomaviridae E6 protein family.</text>
</comment>
<reference evidence="18 19" key="1">
    <citation type="journal article" date="2011" name="PLoS ONE">
        <title>Characterization of Novel Cutaneous Human Papillomavirus Genotypes HPV-150 and HPV-151.</title>
        <authorList>
            <person name="Kovanda A."/>
            <person name="Kocjan B.J."/>
            <person name="Potonik M."/>
            <person name="Poljak M."/>
        </authorList>
    </citation>
    <scope>NUCLEOTIDE SEQUENCE [LARGE SCALE GENOMIC DNA]</scope>
    <source>
        <strain evidence="18">SIBX9</strain>
    </source>
</reference>
<comment type="function">
    <text evidence="16">Plays a major role in the induction and maintenance of cellular transformation. E6 associates with host UBE3A/E6-AP ubiquitin-protein ligase and modulates its activity. Sequesters tumor suppressor TP53 in the host cytoplasm and modulates its activity by interacting with host EP300 that results in the reduction of TP53 acetylation and activation. In turn, apoptosis induced by DNA damage is inhibited. E6 protects also host keratinocytes from apoptosis by mediating the degradation of host BAK1. May also inhibit host immune response.</text>
</comment>
<evidence type="ECO:0000256" key="9">
    <source>
        <dbReference type="ARBA" id="ARBA00023015"/>
    </source>
</evidence>
<keyword evidence="3 16" id="KW-1048">Host nucleus</keyword>
<dbReference type="Pfam" id="PF00518">
    <property type="entry name" value="E6"/>
    <property type="match status" value="1"/>
</dbReference>
<keyword evidence="14 16" id="KW-0899">Viral immunoevasion</keyword>
<keyword evidence="11 16" id="KW-0010">Activator</keyword>
<keyword evidence="2 16" id="KW-0244">Early protein</keyword>
<dbReference type="HAMAP" id="MF_04006">
    <property type="entry name" value="HPV_E6"/>
    <property type="match status" value="1"/>
</dbReference>
<evidence type="ECO:0000256" key="5">
    <source>
        <dbReference type="ARBA" id="ARBA00022632"/>
    </source>
</evidence>
<keyword evidence="9 16" id="KW-0805">Transcription regulation</keyword>
<evidence type="ECO:0000256" key="10">
    <source>
        <dbReference type="ARBA" id="ARBA00023125"/>
    </source>
</evidence>
<dbReference type="Proteomes" id="UP000153148">
    <property type="component" value="Genome"/>
</dbReference>
<dbReference type="GO" id="GO:0006351">
    <property type="term" value="P:DNA-templated transcription"/>
    <property type="evidence" value="ECO:0007669"/>
    <property type="project" value="UniProtKB-UniRule"/>
</dbReference>
<keyword evidence="13 16" id="KW-1035">Host cytoplasm</keyword>
<evidence type="ECO:0000256" key="13">
    <source>
        <dbReference type="ARBA" id="ARBA00023200"/>
    </source>
</evidence>
<name>C7U315_9PAPI</name>
<keyword evidence="12 16" id="KW-0804">Transcription</keyword>
<comment type="subunit">
    <text evidence="16">Forms homodimers. Interacts with ubiquitin-protein ligase UBE3A/E6-AP; this interaction stimulates UBE3A ubiquitin activity. Interacts with host TP53 and EP300; this interaction inhibits TP53 activity.</text>
</comment>
<dbReference type="InterPro" id="IPR038575">
    <property type="entry name" value="E6_sf"/>
</dbReference>
<dbReference type="GO" id="GO:0039502">
    <property type="term" value="P:symbiont-mediated suppression of host type I interferon-mediated signaling pathway"/>
    <property type="evidence" value="ECO:0007669"/>
    <property type="project" value="UniProtKB-UniRule"/>
</dbReference>
<evidence type="ECO:0000256" key="1">
    <source>
        <dbReference type="ARBA" id="ARBA00006346"/>
    </source>
</evidence>
<evidence type="ECO:0000256" key="14">
    <source>
        <dbReference type="ARBA" id="ARBA00023280"/>
    </source>
</evidence>
<evidence type="ECO:0000256" key="8">
    <source>
        <dbReference type="ARBA" id="ARBA00022833"/>
    </source>
</evidence>
<evidence type="ECO:0000256" key="15">
    <source>
        <dbReference type="ARBA" id="ARBA00023323"/>
    </source>
</evidence>
<keyword evidence="7 16" id="KW-0863">Zinc-finger</keyword>
<dbReference type="GO" id="GO:0052170">
    <property type="term" value="P:symbiont-mediated suppression of host innate immune response"/>
    <property type="evidence" value="ECO:0007669"/>
    <property type="project" value="UniProtKB-KW"/>
</dbReference>
<evidence type="ECO:0000256" key="17">
    <source>
        <dbReference type="RuleBase" id="RU363123"/>
    </source>
</evidence>
<comment type="caution">
    <text evidence="16">Lacks conserved residue(s) required for the propagation of feature annotation.</text>
</comment>
<proteinExistence type="inferred from homology"/>
<evidence type="ECO:0000256" key="3">
    <source>
        <dbReference type="ARBA" id="ARBA00022562"/>
    </source>
</evidence>
<dbReference type="GO" id="GO:0042025">
    <property type="term" value="C:host cell nucleus"/>
    <property type="evidence" value="ECO:0007669"/>
    <property type="project" value="UniProtKB-SubCell"/>
</dbReference>
<accession>C7U315</accession>
<comment type="subcellular location">
    <subcellularLocation>
        <location evidence="16 17">Host cytoplasm</location>
    </subcellularLocation>
    <subcellularLocation>
        <location evidence="16 17">Host nucleus</location>
    </subcellularLocation>
</comment>
<protein>
    <recommendedName>
        <fullName evidence="16 17">Protein E6</fullName>
    </recommendedName>
</protein>
<dbReference type="GO" id="GO:0003677">
    <property type="term" value="F:DNA binding"/>
    <property type="evidence" value="ECO:0007669"/>
    <property type="project" value="UniProtKB-UniRule"/>
</dbReference>
<keyword evidence="6 16" id="KW-0479">Metal-binding</keyword>
<evidence type="ECO:0000256" key="4">
    <source>
        <dbReference type="ARBA" id="ARBA00022581"/>
    </source>
</evidence>
<evidence type="ECO:0000256" key="2">
    <source>
        <dbReference type="ARBA" id="ARBA00022518"/>
    </source>
</evidence>
<organism evidence="18 19">
    <name type="scientific">Human papillomavirus 125</name>
    <dbReference type="NCBI Taxonomy" id="673323"/>
    <lineage>
        <taxon>Viruses</taxon>
        <taxon>Monodnaviria</taxon>
        <taxon>Shotokuvirae</taxon>
        <taxon>Cossaviricota</taxon>
        <taxon>Papovaviricetes</taxon>
        <taxon>Zurhausenvirales</taxon>
        <taxon>Papillomaviridae</taxon>
        <taxon>Firstpapillomavirinae</taxon>
        <taxon>Alphapapillomavirus</taxon>
        <taxon>Alphapapillomavirus 2</taxon>
    </lineage>
</organism>
<feature type="zinc finger region" evidence="16">
    <location>
        <begin position="102"/>
        <end position="138"/>
    </location>
</feature>
<keyword evidence="10 16" id="KW-0238">DNA-binding</keyword>
<dbReference type="GO" id="GO:0030430">
    <property type="term" value="C:host cell cytoplasm"/>
    <property type="evidence" value="ECO:0007669"/>
    <property type="project" value="UniProtKB-SubCell"/>
</dbReference>
<keyword evidence="8 16" id="KW-0862">Zinc</keyword>
<keyword evidence="15 16" id="KW-1119">Modulation of host cell apoptosis by virus</keyword>
<dbReference type="InterPro" id="IPR001334">
    <property type="entry name" value="E6"/>
</dbReference>
<dbReference type="GO" id="GO:0052150">
    <property type="term" value="P:symbiont-mediated perturbation of host apoptosis"/>
    <property type="evidence" value="ECO:0007669"/>
    <property type="project" value="UniProtKB-KW"/>
</dbReference>
<dbReference type="GO" id="GO:0039648">
    <property type="term" value="P:symbiont-mediated perturbation of host ubiquitin-like protein modification"/>
    <property type="evidence" value="ECO:0007669"/>
    <property type="project" value="UniProtKB-UniRule"/>
</dbReference>
<keyword evidence="4 16" id="KW-0945">Host-virus interaction</keyword>
<dbReference type="GO" id="GO:0006355">
    <property type="term" value="P:regulation of DNA-templated transcription"/>
    <property type="evidence" value="ECO:0007669"/>
    <property type="project" value="UniProtKB-UniRule"/>
</dbReference>
<comment type="miscellaneous">
    <text evidence="16">Belongs to the low risk human alphapapillomavirus family. The cancer-causing human papillomavirus E6 protein has a unique carboxy terminal PDZ domain containing substrate but low risk E6s do not possess this domain.</text>
</comment>
<dbReference type="GO" id="GO:0008270">
    <property type="term" value="F:zinc ion binding"/>
    <property type="evidence" value="ECO:0007669"/>
    <property type="project" value="UniProtKB-KW"/>
</dbReference>
<keyword evidence="5 16" id="KW-1090">Inhibition of host innate immune response by virus</keyword>
<evidence type="ECO:0000256" key="16">
    <source>
        <dbReference type="HAMAP-Rule" id="MF_04006"/>
    </source>
</evidence>
<evidence type="ECO:0000256" key="7">
    <source>
        <dbReference type="ARBA" id="ARBA00022771"/>
    </source>
</evidence>
<dbReference type="SUPFAM" id="SSF161229">
    <property type="entry name" value="E6 C-terminal domain-like"/>
    <property type="match status" value="2"/>
</dbReference>
<evidence type="ECO:0000256" key="6">
    <source>
        <dbReference type="ARBA" id="ARBA00022723"/>
    </source>
</evidence>
<evidence type="ECO:0000313" key="19">
    <source>
        <dbReference type="Proteomes" id="UP000153148"/>
    </source>
</evidence>
<evidence type="ECO:0000256" key="12">
    <source>
        <dbReference type="ARBA" id="ARBA00023163"/>
    </source>
</evidence>
<dbReference type="EMBL" id="FN547152">
    <property type="protein sequence ID" value="CBD35694.2"/>
    <property type="molecule type" value="Genomic_DNA"/>
</dbReference>
<evidence type="ECO:0000313" key="18">
    <source>
        <dbReference type="EMBL" id="CBD35694.2"/>
    </source>
</evidence>
<gene>
    <name evidence="16 18" type="primary">E6</name>
</gene>
<dbReference type="Gene3D" id="3.30.240.40">
    <property type="entry name" value="E6 early regulatory protein"/>
    <property type="match status" value="2"/>
</dbReference>
<evidence type="ECO:0000256" key="11">
    <source>
        <dbReference type="ARBA" id="ARBA00023159"/>
    </source>
</evidence>